<proteinExistence type="predicted"/>
<dbReference type="AlphaFoldDB" id="A0A4Y3WTX9"/>
<dbReference type="CDD" id="cd00090">
    <property type="entry name" value="HTH_ARSR"/>
    <property type="match status" value="1"/>
</dbReference>
<evidence type="ECO:0000259" key="5">
    <source>
        <dbReference type="PROSITE" id="PS50987"/>
    </source>
</evidence>
<dbReference type="InterPro" id="IPR036390">
    <property type="entry name" value="WH_DNA-bd_sf"/>
</dbReference>
<dbReference type="SUPFAM" id="SSF46785">
    <property type="entry name" value="Winged helix' DNA-binding domain"/>
    <property type="match status" value="1"/>
</dbReference>
<reference evidence="6 7" key="1">
    <citation type="submission" date="2019-06" db="EMBL/GenBank/DDBJ databases">
        <title>Whole genome shotgun sequence of Pseudonocardia hydrocarbonoxydans NBRC 14498.</title>
        <authorList>
            <person name="Hosoyama A."/>
            <person name="Uohara A."/>
            <person name="Ohji S."/>
            <person name="Ichikawa N."/>
        </authorList>
    </citation>
    <scope>NUCLEOTIDE SEQUENCE [LARGE SCALE GENOMIC DNA]</scope>
    <source>
        <strain evidence="6 7">NBRC 14498</strain>
    </source>
</reference>
<dbReference type="GO" id="GO:0003700">
    <property type="term" value="F:DNA-binding transcription factor activity"/>
    <property type="evidence" value="ECO:0007669"/>
    <property type="project" value="InterPro"/>
</dbReference>
<feature type="region of interest" description="Disordered" evidence="4">
    <location>
        <begin position="93"/>
        <end position="127"/>
    </location>
</feature>
<dbReference type="InterPro" id="IPR001845">
    <property type="entry name" value="HTH_ArsR_DNA-bd_dom"/>
</dbReference>
<dbReference type="InterPro" id="IPR051081">
    <property type="entry name" value="HTH_MetalResp_TranReg"/>
</dbReference>
<keyword evidence="7" id="KW-1185">Reference proteome</keyword>
<name>A0A4Y3WTX9_9PSEU</name>
<dbReference type="PROSITE" id="PS50987">
    <property type="entry name" value="HTH_ARSR_2"/>
    <property type="match status" value="1"/>
</dbReference>
<protein>
    <recommendedName>
        <fullName evidence="5">HTH arsR-type domain-containing protein</fullName>
    </recommendedName>
</protein>
<evidence type="ECO:0000256" key="4">
    <source>
        <dbReference type="SAM" id="MobiDB-lite"/>
    </source>
</evidence>
<dbReference type="SMART" id="SM00418">
    <property type="entry name" value="HTH_ARSR"/>
    <property type="match status" value="1"/>
</dbReference>
<keyword evidence="3" id="KW-0804">Transcription</keyword>
<keyword evidence="2" id="KW-0238">DNA-binding</keyword>
<feature type="domain" description="HTH arsR-type" evidence="5">
    <location>
        <begin position="1"/>
        <end position="92"/>
    </location>
</feature>
<dbReference type="GO" id="GO:0003677">
    <property type="term" value="F:DNA binding"/>
    <property type="evidence" value="ECO:0007669"/>
    <property type="project" value="UniProtKB-KW"/>
</dbReference>
<dbReference type="EMBL" id="BJNG01000030">
    <property type="protein sequence ID" value="GEC21209.1"/>
    <property type="molecule type" value="Genomic_DNA"/>
</dbReference>
<evidence type="ECO:0000313" key="7">
    <source>
        <dbReference type="Proteomes" id="UP000320338"/>
    </source>
</evidence>
<dbReference type="PRINTS" id="PR00778">
    <property type="entry name" value="HTHARSR"/>
</dbReference>
<evidence type="ECO:0000256" key="3">
    <source>
        <dbReference type="ARBA" id="ARBA00023163"/>
    </source>
</evidence>
<dbReference type="Gene3D" id="1.10.10.10">
    <property type="entry name" value="Winged helix-like DNA-binding domain superfamily/Winged helix DNA-binding domain"/>
    <property type="match status" value="1"/>
</dbReference>
<accession>A0A4Y3WTX9</accession>
<keyword evidence="1" id="KW-0805">Transcription regulation</keyword>
<dbReference type="InterPro" id="IPR011991">
    <property type="entry name" value="ArsR-like_HTH"/>
</dbReference>
<dbReference type="InterPro" id="IPR036388">
    <property type="entry name" value="WH-like_DNA-bd_sf"/>
</dbReference>
<evidence type="ECO:0000313" key="6">
    <source>
        <dbReference type="EMBL" id="GEC21209.1"/>
    </source>
</evidence>
<comment type="caution">
    <text evidence="6">The sequence shown here is derived from an EMBL/GenBank/DDBJ whole genome shotgun (WGS) entry which is preliminary data.</text>
</comment>
<sequence>MCYTFPVLALAALADPVRREIVELLAVGECTAGAIAQRFPVSRPAVSRHLRVLREAGLVTSRVTGRNRLYALDRAPLAELDGWLDGFRPLSPAGGPAGRLDALDTEIRRGRRQRRAAGAGDVDDRTA</sequence>
<dbReference type="NCBIfam" id="NF033788">
    <property type="entry name" value="HTH_metalloreg"/>
    <property type="match status" value="1"/>
</dbReference>
<dbReference type="PANTHER" id="PTHR33154:SF33">
    <property type="entry name" value="TRANSCRIPTIONAL REPRESSOR SDPR"/>
    <property type="match status" value="1"/>
</dbReference>
<dbReference type="PANTHER" id="PTHR33154">
    <property type="entry name" value="TRANSCRIPTIONAL REGULATOR, ARSR FAMILY"/>
    <property type="match status" value="1"/>
</dbReference>
<evidence type="ECO:0000256" key="1">
    <source>
        <dbReference type="ARBA" id="ARBA00023015"/>
    </source>
</evidence>
<dbReference type="Proteomes" id="UP000320338">
    <property type="component" value="Unassembled WGS sequence"/>
</dbReference>
<dbReference type="Pfam" id="PF12840">
    <property type="entry name" value="HTH_20"/>
    <property type="match status" value="1"/>
</dbReference>
<organism evidence="6 7">
    <name type="scientific">Pseudonocardia hydrocarbonoxydans</name>
    <dbReference type="NCBI Taxonomy" id="76726"/>
    <lineage>
        <taxon>Bacteria</taxon>
        <taxon>Bacillati</taxon>
        <taxon>Actinomycetota</taxon>
        <taxon>Actinomycetes</taxon>
        <taxon>Pseudonocardiales</taxon>
        <taxon>Pseudonocardiaceae</taxon>
        <taxon>Pseudonocardia</taxon>
    </lineage>
</organism>
<gene>
    <name evidence="6" type="ORF">PHY01_34920</name>
</gene>
<evidence type="ECO:0000256" key="2">
    <source>
        <dbReference type="ARBA" id="ARBA00023125"/>
    </source>
</evidence>